<dbReference type="Proteomes" id="UP001157961">
    <property type="component" value="Unassembled WGS sequence"/>
</dbReference>
<keyword evidence="2" id="KW-0489">Methyltransferase</keyword>
<comment type="caution">
    <text evidence="2">The sequence shown here is derived from an EMBL/GenBank/DDBJ whole genome shotgun (WGS) entry which is preliminary data.</text>
</comment>
<proteinExistence type="predicted"/>
<name>A0ABY1P666_9RHOB</name>
<sequence>MVKESGFQVSESGPQYYDKYVRVFMAPFVEHLMAAAVQPNQNVLDVACGTGFATRRAAACVGPDGAVIGSDINTAMLSLAKTSGETEGAAVRWQEASALNLPFEDDTFDAVICQQGVQFFPDPSAGLKEMARVAKPGAQIAATVWAPRVQSPYLDAVIGVLERGFASNPAAAKVTCVEAGEAAVQGWFKGAGMAQVTVATQKVDVALPPFEDYVDNHIRAIPPVVTGTFWQVEDAMRDQAFSEMRDVIAAYQTASGYVVPFTSYVATAQV</sequence>
<keyword evidence="3" id="KW-1185">Reference proteome</keyword>
<feature type="domain" description="Methyltransferase" evidence="1">
    <location>
        <begin position="43"/>
        <end position="137"/>
    </location>
</feature>
<keyword evidence="2" id="KW-0808">Transferase</keyword>
<dbReference type="GO" id="GO:0032259">
    <property type="term" value="P:methylation"/>
    <property type="evidence" value="ECO:0007669"/>
    <property type="project" value="UniProtKB-KW"/>
</dbReference>
<dbReference type="Gene3D" id="3.40.50.150">
    <property type="entry name" value="Vaccinia Virus protein VP39"/>
    <property type="match status" value="1"/>
</dbReference>
<dbReference type="RefSeq" id="WP_283426785.1">
    <property type="nucleotide sequence ID" value="NZ_FXTY01000005.1"/>
</dbReference>
<dbReference type="PANTHER" id="PTHR43591:SF24">
    <property type="entry name" value="2-METHOXY-6-POLYPRENYL-1,4-BENZOQUINOL METHYLASE, MITOCHONDRIAL"/>
    <property type="match status" value="1"/>
</dbReference>
<protein>
    <submittedName>
        <fullName evidence="2">Methyltransferase domain-containing protein</fullName>
    </submittedName>
</protein>
<dbReference type="EMBL" id="FXTY01000005">
    <property type="protein sequence ID" value="SMP27281.1"/>
    <property type="molecule type" value="Genomic_DNA"/>
</dbReference>
<gene>
    <name evidence="2" type="ORF">SAMN06265373_105391</name>
</gene>
<organism evidence="2 3">
    <name type="scientific">Shimia sagamensis</name>
    <dbReference type="NCBI Taxonomy" id="1566352"/>
    <lineage>
        <taxon>Bacteria</taxon>
        <taxon>Pseudomonadati</taxon>
        <taxon>Pseudomonadota</taxon>
        <taxon>Alphaproteobacteria</taxon>
        <taxon>Rhodobacterales</taxon>
        <taxon>Roseobacteraceae</taxon>
    </lineage>
</organism>
<dbReference type="InterPro" id="IPR029063">
    <property type="entry name" value="SAM-dependent_MTases_sf"/>
</dbReference>
<evidence type="ECO:0000313" key="2">
    <source>
        <dbReference type="EMBL" id="SMP27281.1"/>
    </source>
</evidence>
<dbReference type="GO" id="GO:0008168">
    <property type="term" value="F:methyltransferase activity"/>
    <property type="evidence" value="ECO:0007669"/>
    <property type="project" value="UniProtKB-KW"/>
</dbReference>
<accession>A0ABY1P666</accession>
<dbReference type="InterPro" id="IPR041698">
    <property type="entry name" value="Methyltransf_25"/>
</dbReference>
<dbReference type="CDD" id="cd02440">
    <property type="entry name" value="AdoMet_MTases"/>
    <property type="match status" value="1"/>
</dbReference>
<dbReference type="SUPFAM" id="SSF53335">
    <property type="entry name" value="S-adenosyl-L-methionine-dependent methyltransferases"/>
    <property type="match status" value="1"/>
</dbReference>
<evidence type="ECO:0000259" key="1">
    <source>
        <dbReference type="Pfam" id="PF13649"/>
    </source>
</evidence>
<reference evidence="2 3" key="1">
    <citation type="submission" date="2017-05" db="EMBL/GenBank/DDBJ databases">
        <authorList>
            <person name="Varghese N."/>
            <person name="Submissions S."/>
        </authorList>
    </citation>
    <scope>NUCLEOTIDE SEQUENCE [LARGE SCALE GENOMIC DNA]</scope>
    <source>
        <strain evidence="2 3">DSM 29734</strain>
    </source>
</reference>
<evidence type="ECO:0000313" key="3">
    <source>
        <dbReference type="Proteomes" id="UP001157961"/>
    </source>
</evidence>
<dbReference type="Pfam" id="PF13649">
    <property type="entry name" value="Methyltransf_25"/>
    <property type="match status" value="1"/>
</dbReference>
<dbReference type="PANTHER" id="PTHR43591">
    <property type="entry name" value="METHYLTRANSFERASE"/>
    <property type="match status" value="1"/>
</dbReference>